<keyword evidence="7 10" id="KW-0067">ATP-binding</keyword>
<feature type="compositionally biased region" description="Gly residues" evidence="11">
    <location>
        <begin position="414"/>
        <end position="430"/>
    </location>
</feature>
<evidence type="ECO:0000256" key="1">
    <source>
        <dbReference type="ARBA" id="ARBA00004305"/>
    </source>
</evidence>
<dbReference type="GO" id="GO:0005524">
    <property type="term" value="F:ATP binding"/>
    <property type="evidence" value="ECO:0007669"/>
    <property type="project" value="UniProtKB-UniRule"/>
</dbReference>
<organism evidence="13 14">
    <name type="scientific">Astrephomene gubernaculifera</name>
    <dbReference type="NCBI Taxonomy" id="47775"/>
    <lineage>
        <taxon>Eukaryota</taxon>
        <taxon>Viridiplantae</taxon>
        <taxon>Chlorophyta</taxon>
        <taxon>core chlorophytes</taxon>
        <taxon>Chlorophyceae</taxon>
        <taxon>CS clade</taxon>
        <taxon>Chlamydomonadales</taxon>
        <taxon>Astrephomenaceae</taxon>
        <taxon>Astrephomene</taxon>
    </lineage>
</organism>
<dbReference type="PANTHER" id="PTHR11947">
    <property type="entry name" value="PYRUVATE DEHYDROGENASE KINASE"/>
    <property type="match status" value="1"/>
</dbReference>
<evidence type="ECO:0000256" key="5">
    <source>
        <dbReference type="ARBA" id="ARBA00022741"/>
    </source>
</evidence>
<dbReference type="EC" id="2.7.11.-" evidence="10"/>
<feature type="domain" description="Histidine kinase/HSP90-like ATPase" evidence="12">
    <location>
        <begin position="269"/>
        <end position="508"/>
    </location>
</feature>
<dbReference type="Proteomes" id="UP001054857">
    <property type="component" value="Unassembled WGS sequence"/>
</dbReference>
<evidence type="ECO:0000256" key="9">
    <source>
        <dbReference type="ARBA" id="ARBA00023128"/>
    </source>
</evidence>
<dbReference type="Gene3D" id="3.30.565.10">
    <property type="entry name" value="Histidine kinase-like ATPase, C-terminal domain"/>
    <property type="match status" value="1"/>
</dbReference>
<gene>
    <name evidence="13" type="ORF">Agub_g2457</name>
</gene>
<evidence type="ECO:0000256" key="3">
    <source>
        <dbReference type="ARBA" id="ARBA00022553"/>
    </source>
</evidence>
<dbReference type="InterPro" id="IPR036890">
    <property type="entry name" value="HATPase_C_sf"/>
</dbReference>
<evidence type="ECO:0000256" key="10">
    <source>
        <dbReference type="RuleBase" id="RU366032"/>
    </source>
</evidence>
<dbReference type="InterPro" id="IPR039028">
    <property type="entry name" value="BCKD/PDK"/>
</dbReference>
<accession>A0AAD3HI42</accession>
<proteinExistence type="inferred from homology"/>
<sequence>MRRSAQRVVDGIGSAVTPVLSLCGWQAGCGRQLHAAAAAHSTYGFSLNTLRAESFYDSTVEKYAAMDVEVLSLRDMLSFGRNAWDHPDRIIQSGRYVQRELPKRLARRLLDLQLLPYIVVTNPHIKRVYNQYYVSFETMRRIPPIRTLEDNQEWCHILRQHLDEHAPMLDSLAAGLRECKSKELVGPCLQLDAFFDTMLRSRISRRVLAEQHLHIGNRRPAYIGIVCTDLDVNDSIEFAVQKTKQVCMETYGTAPDVIVSGDPKVTIPYIPAHLDYMLYELLKNAMRAVVESSRAAQQQQQLYDATNGTSSSSPSPSPSPSSLTKLPPIHVRVCDGSGGTLTIRISDQGGGIPPEIMDKVFSYGFTTIGQTDPEGPESSSSSSTSTSSSSSTSTSTSTSTATSASADSSRDGVEGLGHGTRARGNGGGAGAAAAAGRQSSGAGNGLQGLMSGGAAGGAAGGGSRYRMAGLGFGLPLSRVYARYFGGDLRLQTIPGYGVDAYLTLRRLEEHEWREEVEEPGMLPMKTPY</sequence>
<dbReference type="PANTHER" id="PTHR11947:SF20">
    <property type="entry name" value="[3-METHYL-2-OXOBUTANOATE DEHYDROGENASE [LIPOAMIDE]] KINASE, MITOCHONDRIAL"/>
    <property type="match status" value="1"/>
</dbReference>
<dbReference type="EMBL" id="BMAR01000002">
    <property type="protein sequence ID" value="GFR41707.1"/>
    <property type="molecule type" value="Genomic_DNA"/>
</dbReference>
<dbReference type="Pfam" id="PF10436">
    <property type="entry name" value="BCDHK_Adom3"/>
    <property type="match status" value="1"/>
</dbReference>
<keyword evidence="6 10" id="KW-0418">Kinase</keyword>
<evidence type="ECO:0000256" key="2">
    <source>
        <dbReference type="ARBA" id="ARBA00006155"/>
    </source>
</evidence>
<evidence type="ECO:0000256" key="11">
    <source>
        <dbReference type="SAM" id="MobiDB-lite"/>
    </source>
</evidence>
<evidence type="ECO:0000313" key="13">
    <source>
        <dbReference type="EMBL" id="GFR41707.1"/>
    </source>
</evidence>
<dbReference type="Gene3D" id="1.20.140.20">
    <property type="entry name" value="Alpha-ketoacid/pyruvate dehydrogenase kinase, N-terminal domain"/>
    <property type="match status" value="1"/>
</dbReference>
<dbReference type="Pfam" id="PF02518">
    <property type="entry name" value="HATPase_c"/>
    <property type="match status" value="1"/>
</dbReference>
<dbReference type="InterPro" id="IPR004358">
    <property type="entry name" value="Sig_transdc_His_kin-like_C"/>
</dbReference>
<evidence type="ECO:0000256" key="7">
    <source>
        <dbReference type="ARBA" id="ARBA00022840"/>
    </source>
</evidence>
<dbReference type="SUPFAM" id="SSF69012">
    <property type="entry name" value="alpha-ketoacid dehydrogenase kinase, N-terminal domain"/>
    <property type="match status" value="1"/>
</dbReference>
<keyword evidence="8" id="KW-0809">Transit peptide</keyword>
<feature type="compositionally biased region" description="Polar residues" evidence="11">
    <location>
        <begin position="299"/>
        <end position="309"/>
    </location>
</feature>
<evidence type="ECO:0000256" key="4">
    <source>
        <dbReference type="ARBA" id="ARBA00022679"/>
    </source>
</evidence>
<dbReference type="GO" id="GO:0010906">
    <property type="term" value="P:regulation of glucose metabolic process"/>
    <property type="evidence" value="ECO:0007669"/>
    <property type="project" value="TreeGrafter"/>
</dbReference>
<dbReference type="AlphaFoldDB" id="A0AAD3HI42"/>
<dbReference type="SUPFAM" id="SSF55874">
    <property type="entry name" value="ATPase domain of HSP90 chaperone/DNA topoisomerase II/histidine kinase"/>
    <property type="match status" value="2"/>
</dbReference>
<comment type="subcellular location">
    <subcellularLocation>
        <location evidence="1 10">Mitochondrion matrix</location>
    </subcellularLocation>
</comment>
<evidence type="ECO:0000256" key="6">
    <source>
        <dbReference type="ARBA" id="ARBA00022777"/>
    </source>
</evidence>
<keyword evidence="14" id="KW-1185">Reference proteome</keyword>
<dbReference type="PRINTS" id="PR00344">
    <property type="entry name" value="BCTRLSENSOR"/>
</dbReference>
<keyword evidence="3" id="KW-0597">Phosphoprotein</keyword>
<dbReference type="GO" id="GO:0004740">
    <property type="term" value="F:pyruvate dehydrogenase (acetyl-transferring) kinase activity"/>
    <property type="evidence" value="ECO:0007669"/>
    <property type="project" value="TreeGrafter"/>
</dbReference>
<dbReference type="SMART" id="SM00387">
    <property type="entry name" value="HATPase_c"/>
    <property type="match status" value="1"/>
</dbReference>
<keyword evidence="9 10" id="KW-0496">Mitochondrion</keyword>
<dbReference type="GO" id="GO:0005759">
    <property type="term" value="C:mitochondrial matrix"/>
    <property type="evidence" value="ECO:0007669"/>
    <property type="project" value="UniProtKB-SubCell"/>
</dbReference>
<feature type="region of interest" description="Disordered" evidence="11">
    <location>
        <begin position="299"/>
        <end position="330"/>
    </location>
</feature>
<feature type="compositionally biased region" description="Low complexity" evidence="11">
    <location>
        <begin position="431"/>
        <end position="440"/>
    </location>
</feature>
<feature type="compositionally biased region" description="Low complexity" evidence="11">
    <location>
        <begin position="378"/>
        <end position="407"/>
    </location>
</feature>
<evidence type="ECO:0000256" key="8">
    <source>
        <dbReference type="ARBA" id="ARBA00022946"/>
    </source>
</evidence>
<dbReference type="InterPro" id="IPR003594">
    <property type="entry name" value="HATPase_dom"/>
</dbReference>
<keyword evidence="5 10" id="KW-0547">Nucleotide-binding</keyword>
<evidence type="ECO:0000259" key="12">
    <source>
        <dbReference type="SMART" id="SM00387"/>
    </source>
</evidence>
<dbReference type="InterPro" id="IPR018955">
    <property type="entry name" value="BCDHK/PDK_N"/>
</dbReference>
<comment type="similarity">
    <text evidence="2 10">Belongs to the PDK/BCKDK protein kinase family.</text>
</comment>
<reference evidence="13 14" key="1">
    <citation type="journal article" date="2021" name="Sci. Rep.">
        <title>Genome sequencing of the multicellular alga Astrephomene provides insights into convergent evolution of germ-soma differentiation.</title>
        <authorList>
            <person name="Yamashita S."/>
            <person name="Yamamoto K."/>
            <person name="Matsuzaki R."/>
            <person name="Suzuki S."/>
            <person name="Yamaguchi H."/>
            <person name="Hirooka S."/>
            <person name="Minakuchi Y."/>
            <person name="Miyagishima S."/>
            <person name="Kawachi M."/>
            <person name="Toyoda A."/>
            <person name="Nozaki H."/>
        </authorList>
    </citation>
    <scope>NUCLEOTIDE SEQUENCE [LARGE SCALE GENOMIC DNA]</scope>
    <source>
        <strain evidence="13 14">NIES-4017</strain>
    </source>
</reference>
<comment type="caution">
    <text evidence="13">The sequence shown here is derived from an EMBL/GenBank/DDBJ whole genome shotgun (WGS) entry which is preliminary data.</text>
</comment>
<name>A0AAD3HI42_9CHLO</name>
<evidence type="ECO:0000313" key="14">
    <source>
        <dbReference type="Proteomes" id="UP001054857"/>
    </source>
</evidence>
<feature type="region of interest" description="Disordered" evidence="11">
    <location>
        <begin position="366"/>
        <end position="440"/>
    </location>
</feature>
<keyword evidence="4 10" id="KW-0808">Transferase</keyword>
<protein>
    <recommendedName>
        <fullName evidence="10">Protein-serine/threonine kinase</fullName>
        <ecNumber evidence="10">2.7.11.-</ecNumber>
    </recommendedName>
</protein>
<dbReference type="InterPro" id="IPR036784">
    <property type="entry name" value="AK/P_DHK_N_sf"/>
</dbReference>